<feature type="transmembrane region" description="Helical" evidence="1">
    <location>
        <begin position="75"/>
        <end position="93"/>
    </location>
</feature>
<accession>A0A926VGQ9</accession>
<keyword evidence="1" id="KW-0472">Membrane</keyword>
<name>A0A926VGQ9_9CYAN</name>
<evidence type="ECO:0000256" key="1">
    <source>
        <dbReference type="SAM" id="Phobius"/>
    </source>
</evidence>
<evidence type="ECO:0000313" key="3">
    <source>
        <dbReference type="Proteomes" id="UP000641646"/>
    </source>
</evidence>
<dbReference type="EMBL" id="JACJPW010000053">
    <property type="protein sequence ID" value="MBD2183375.1"/>
    <property type="molecule type" value="Genomic_DNA"/>
</dbReference>
<comment type="caution">
    <text evidence="2">The sequence shown here is derived from an EMBL/GenBank/DDBJ whole genome shotgun (WGS) entry which is preliminary data.</text>
</comment>
<protein>
    <submittedName>
        <fullName evidence="2">Uncharacterized protein</fullName>
    </submittedName>
</protein>
<gene>
    <name evidence="2" type="ORF">H6G03_20315</name>
</gene>
<feature type="transmembrane region" description="Helical" evidence="1">
    <location>
        <begin position="99"/>
        <end position="120"/>
    </location>
</feature>
<keyword evidence="1" id="KW-1133">Transmembrane helix</keyword>
<proteinExistence type="predicted"/>
<reference evidence="2" key="1">
    <citation type="journal article" date="2015" name="ISME J.">
        <title>Draft Genome Sequence of Streptomyces incarnatus NRRL8089, which Produces the Nucleoside Antibiotic Sinefungin.</title>
        <authorList>
            <person name="Oshima K."/>
            <person name="Hattori M."/>
            <person name="Shimizu H."/>
            <person name="Fukuda K."/>
            <person name="Nemoto M."/>
            <person name="Inagaki K."/>
            <person name="Tamura T."/>
        </authorList>
    </citation>
    <scope>NUCLEOTIDE SEQUENCE</scope>
    <source>
        <strain evidence="2">FACHB-1375</strain>
    </source>
</reference>
<evidence type="ECO:0000313" key="2">
    <source>
        <dbReference type="EMBL" id="MBD2183375.1"/>
    </source>
</evidence>
<organism evidence="2 3">
    <name type="scientific">Aerosakkonema funiforme FACHB-1375</name>
    <dbReference type="NCBI Taxonomy" id="2949571"/>
    <lineage>
        <taxon>Bacteria</taxon>
        <taxon>Bacillati</taxon>
        <taxon>Cyanobacteriota</taxon>
        <taxon>Cyanophyceae</taxon>
        <taxon>Oscillatoriophycideae</taxon>
        <taxon>Aerosakkonematales</taxon>
        <taxon>Aerosakkonemataceae</taxon>
        <taxon>Aerosakkonema</taxon>
    </lineage>
</organism>
<dbReference type="RefSeq" id="WP_190467574.1">
    <property type="nucleotide sequence ID" value="NZ_JACJPW010000053.1"/>
</dbReference>
<dbReference type="Proteomes" id="UP000641646">
    <property type="component" value="Unassembled WGS sequence"/>
</dbReference>
<dbReference type="AlphaFoldDB" id="A0A926VGQ9"/>
<sequence length="122" mass="13985">MFQVTDFTFRGGILYIRISFRISFDIEVIGTEPAPLFVADLQNVIDRCGFAKFTCFNRIVNIFILFPVFDNINRFAGVKVLLLANFLVVFFGILDFPFFLGLVDLLLILFAVVTFVKNVFHT</sequence>
<keyword evidence="3" id="KW-1185">Reference proteome</keyword>
<reference evidence="2" key="2">
    <citation type="submission" date="2020-08" db="EMBL/GenBank/DDBJ databases">
        <authorList>
            <person name="Chen M."/>
            <person name="Teng W."/>
            <person name="Zhao L."/>
            <person name="Hu C."/>
            <person name="Zhou Y."/>
            <person name="Han B."/>
            <person name="Song L."/>
            <person name="Shu W."/>
        </authorList>
    </citation>
    <scope>NUCLEOTIDE SEQUENCE</scope>
    <source>
        <strain evidence="2">FACHB-1375</strain>
    </source>
</reference>
<keyword evidence="1" id="KW-0812">Transmembrane</keyword>